<organism evidence="1 2">
    <name type="scientific">Epinotia aporema granulovirus</name>
    <dbReference type="NCBI Taxonomy" id="166056"/>
    <lineage>
        <taxon>Viruses</taxon>
        <taxon>Viruses incertae sedis</taxon>
        <taxon>Naldaviricetes</taxon>
        <taxon>Lefavirales</taxon>
        <taxon>Baculoviridae</taxon>
        <taxon>Betabaculovirus</taxon>
        <taxon>Betabaculovirus epaporemae</taxon>
    </lineage>
</organism>
<accession>K4EQT3</accession>
<reference evidence="1 2" key="1">
    <citation type="journal article" date="2012" name="BMC Genomics">
        <title>Genome of Epinotia aporema granulovirus (EpapGV), a polyorganotropic fast killing betabaculovirus with a novel thymidylate kinase gene.</title>
        <authorList>
            <person name="Ferrelli M.L."/>
            <person name="Salvador R."/>
            <person name="Biedma M.E."/>
            <person name="Berretta M.F."/>
            <person name="Haase S."/>
            <person name="Sciocco-Cap A."/>
            <person name="Ghiringhelli P.D."/>
            <person name="Romanowski V."/>
        </authorList>
    </citation>
    <scope>NUCLEOTIDE SEQUENCE [LARGE SCALE GENOMIC DNA]</scope>
</reference>
<sequence>MDRVSICFGGRASESPPYKIDRSTLLLVLFIHVNTHKAFQRATKEIASYGDLSQNLREYFVVLRNHCLTNYRRRVFVDVVFRTSARVLFSKDETCAQSIVWWRNLTQKQKLIILCEDYAIGDLERTCPNLVFGNGVAVEMPSAACYKNQQKWLCVTKMLVLLFKIKKGKNIDYYCDPFVYKRLYYKPCDLIQTNYYVDNNCIISVGDDCVICEQIDDGVAKVLSEQCYFRNTRAFPISITNREATENFSSIRFNDEYTYSVPFLYANVMTQALRYGDIYLIYQLMQTGVYKYVSVDITILNPLKTDNMYFMYGVYMLTRECLCLLDNVYISYGSDDTQFRIIKTMCMANHIMTVWYKSLINLARKLYMIEWCIYDGIFSVNNMSTKVFEEIRERHNITPKFIIHNGETVDLELPENICRAIHNFPPNSPIRNHFDGISLTGNCGHKMFTIRDAHKLIDAAIDGYFSDFLIALLRNYGSAQLTDVKYKVSVLRCRPVRPEERMRFCAFVIKMYPYFSKNELTQLPAICRMSGIDENFVQVYYKKRAEKISLWYLKYLYQPDTNMVQKIRDRFNEMNKRNAQYV</sequence>
<protein>
    <submittedName>
        <fullName evidence="1">Uncharacterized protein</fullName>
    </submittedName>
</protein>
<dbReference type="RefSeq" id="YP_006908568.1">
    <property type="nucleotide sequence ID" value="NC_018875.1"/>
</dbReference>
<proteinExistence type="predicted"/>
<dbReference type="KEGG" id="vg:13842673"/>
<dbReference type="Proteomes" id="UP000201571">
    <property type="component" value="Segment"/>
</dbReference>
<evidence type="ECO:0000313" key="1">
    <source>
        <dbReference type="EMBL" id="AER41486.1"/>
    </source>
</evidence>
<dbReference type="GeneID" id="13842673"/>
<keyword evidence="2" id="KW-1185">Reference proteome</keyword>
<name>K4EQT3_9BBAC</name>
<evidence type="ECO:0000313" key="2">
    <source>
        <dbReference type="Proteomes" id="UP000201571"/>
    </source>
</evidence>
<dbReference type="EMBL" id="JN408834">
    <property type="protein sequence ID" value="AER41486.1"/>
    <property type="molecule type" value="Genomic_DNA"/>
</dbReference>